<name>A0A7G2JX77_HAEIF</name>
<accession>A0A7G2JX77</accession>
<keyword evidence="1" id="KW-0812">Transmembrane</keyword>
<comment type="caution">
    <text evidence="2">The sequence shown here is derived from an EMBL/GenBank/DDBJ whole genome shotgun (WGS) entry which is preliminary data.</text>
</comment>
<evidence type="ECO:0000313" key="2">
    <source>
        <dbReference type="EMBL" id="EFA27916.1"/>
    </source>
</evidence>
<evidence type="ECO:0000256" key="1">
    <source>
        <dbReference type="SAM" id="Phobius"/>
    </source>
</evidence>
<feature type="transmembrane region" description="Helical" evidence="1">
    <location>
        <begin position="12"/>
        <end position="30"/>
    </location>
</feature>
<proteinExistence type="predicted"/>
<gene>
    <name evidence="2" type="ORF">HAINFHK1212_0473</name>
</gene>
<keyword evidence="1" id="KW-1133">Transmembrane helix</keyword>
<dbReference type="EMBL" id="ABFC01001053">
    <property type="protein sequence ID" value="EFA27916.1"/>
    <property type="molecule type" value="Genomic_DNA"/>
</dbReference>
<protein>
    <submittedName>
        <fullName evidence="2">Na+/myo-inositol cotransporter</fullName>
    </submittedName>
</protein>
<keyword evidence="1" id="KW-0472">Membrane</keyword>
<reference evidence="2" key="1">
    <citation type="journal article" date="2010" name="Genomics">
        <title>Tracing phylogenomic events leading to diversity of Haemophilus influenzae and the emergence of Brazilian Purpuric Fever (BPF)-associated clones.</title>
        <authorList>
            <person name="Papazisi L."/>
            <person name="Ratnayake S."/>
            <person name="Remortel B.G."/>
            <person name="Bock G.R."/>
            <person name="Liang W."/>
            <person name="Saeed A.I."/>
            <person name="Liu J."/>
            <person name="Fleischmann R.D."/>
            <person name="Kilian M."/>
            <person name="Peterson S.N."/>
        </authorList>
    </citation>
    <scope>NUCLEOTIDE SEQUENCE [LARGE SCALE GENOMIC DNA]</scope>
    <source>
        <strain evidence="2">HK1212</strain>
    </source>
</reference>
<sequence length="56" mass="6190">MLVDMGEQYMLTTILSFLIVTTVVAYVSWLKTKGDDLKFSKGYFLAVRGLSGLVIG</sequence>
<organism evidence="2">
    <name type="scientific">Haemophilus influenzae HK1212</name>
    <dbReference type="NCBI Taxonomy" id="456482"/>
    <lineage>
        <taxon>Bacteria</taxon>
        <taxon>Pseudomonadati</taxon>
        <taxon>Pseudomonadota</taxon>
        <taxon>Gammaproteobacteria</taxon>
        <taxon>Pasteurellales</taxon>
        <taxon>Pasteurellaceae</taxon>
        <taxon>Haemophilus</taxon>
    </lineage>
</organism>
<dbReference type="AlphaFoldDB" id="A0A7G2JX77"/>